<evidence type="ECO:0000313" key="1">
    <source>
        <dbReference type="EMBL" id="CAE0818020.1"/>
    </source>
</evidence>
<protein>
    <submittedName>
        <fullName evidence="1">Uncharacterized protein</fullName>
    </submittedName>
</protein>
<proteinExistence type="predicted"/>
<organism evidence="1">
    <name type="scientific">Eutreptiella gymnastica</name>
    <dbReference type="NCBI Taxonomy" id="73025"/>
    <lineage>
        <taxon>Eukaryota</taxon>
        <taxon>Discoba</taxon>
        <taxon>Euglenozoa</taxon>
        <taxon>Euglenida</taxon>
        <taxon>Spirocuta</taxon>
        <taxon>Euglenophyceae</taxon>
        <taxon>Eutreptiales</taxon>
        <taxon>Eutreptiaceae</taxon>
        <taxon>Eutreptiella</taxon>
    </lineage>
</organism>
<sequence length="137" mass="15506">MIIMAATDTPLCSDCLPICIPYLLTAAQSHDNTRCLAVLPPIPPNTFFANTWKRNMDSQSLHLHSIREQQQPSNQRTPYLNSCGTVTPYRTSIISDFDCMRTCPGRGTGRHRMNELVPQHFWACRSLKMERAQAQVA</sequence>
<accession>A0A7S4LBA9</accession>
<dbReference type="AlphaFoldDB" id="A0A7S4LBA9"/>
<name>A0A7S4LBA9_9EUGL</name>
<dbReference type="EMBL" id="HBJA01083633">
    <property type="protein sequence ID" value="CAE0818020.1"/>
    <property type="molecule type" value="Transcribed_RNA"/>
</dbReference>
<reference evidence="1" key="1">
    <citation type="submission" date="2021-01" db="EMBL/GenBank/DDBJ databases">
        <authorList>
            <person name="Corre E."/>
            <person name="Pelletier E."/>
            <person name="Niang G."/>
            <person name="Scheremetjew M."/>
            <person name="Finn R."/>
            <person name="Kale V."/>
            <person name="Holt S."/>
            <person name="Cochrane G."/>
            <person name="Meng A."/>
            <person name="Brown T."/>
            <person name="Cohen L."/>
        </authorList>
    </citation>
    <scope>NUCLEOTIDE SEQUENCE</scope>
    <source>
        <strain evidence="1">CCMP1594</strain>
    </source>
</reference>
<gene>
    <name evidence="1" type="ORF">EGYM00163_LOCUS29188</name>
</gene>